<keyword evidence="1" id="KW-1133">Transmembrane helix</keyword>
<sequence length="648" mass="75140">MIKWIKSILLSIVIIIGSFLLPLVFNAAYNWVTSIVQSENGKEFLYYFAIDKSTYLTILSIEATTLVALAIYWMQKQAEKMKEMEWKRQARDSLFSTLVASLKEVHELSRLDLHENQDYRFIRISEKHFEALTEIDGIKEEDIRFLNNILKELETLVEYEKEGEVGDIRIHINKLISYIMIPPYVQYRYVVEKPKDAFEVMNEQLLSILRKFDYASESEGKYQYFSQSGDTIIEYDVDGKAIVYNHDAEKVCYAFLDNKGIREGWARLYDERTILYEGEWKDYKKHGQGTEFLNDNGNYQYISKEGIWKSGELWDGKIYDVLVYSDGELIDNPITQINEQFHGNEAVLIKDFGDYGVVNLIVKEGNLIIDSAAPIGEVKATYESKYGSVEWFGHYLHEDDETPNIDIEINETDEVELEFNSAIEIDRLPIPEKVVQDEIPQNLMKYISSDEIETYNAKLPETIEKIEAYNRELEIYEYAKAFGVEIDLSVINDGNHKANNVHIELDFPDELIILKESKENLEEPGMPSLPRSPLDKAWSKALRNDNLHSAVGSIGAMGMAMFSPPYSPKNNLHLWDFVSSTNQNYWTDLNENKISVYCAELLHTRQSKFNSEYLLVPTKTGKFDVNISVICEEYNKEDHFNIQVYMAE</sequence>
<evidence type="ECO:0000313" key="3">
    <source>
        <dbReference type="Proteomes" id="UP000306980"/>
    </source>
</evidence>
<keyword evidence="1" id="KW-0472">Membrane</keyword>
<dbReference type="EMBL" id="VCIA01000001">
    <property type="protein sequence ID" value="TMN21892.1"/>
    <property type="molecule type" value="Genomic_DNA"/>
</dbReference>
<dbReference type="RefSeq" id="WP_138602739.1">
    <property type="nucleotide sequence ID" value="NZ_VCIA01000001.1"/>
</dbReference>
<keyword evidence="1" id="KW-0812">Transmembrane</keyword>
<dbReference type="OrthoDB" id="38457at2"/>
<dbReference type="SUPFAM" id="SSF82185">
    <property type="entry name" value="Histone H3 K4-specific methyltransferase SET7/9 N-terminal domain"/>
    <property type="match status" value="1"/>
</dbReference>
<feature type="transmembrane region" description="Helical" evidence="1">
    <location>
        <begin position="54"/>
        <end position="74"/>
    </location>
</feature>
<evidence type="ECO:0000256" key="1">
    <source>
        <dbReference type="SAM" id="Phobius"/>
    </source>
</evidence>
<evidence type="ECO:0000313" key="2">
    <source>
        <dbReference type="EMBL" id="TMN21892.1"/>
    </source>
</evidence>
<dbReference type="Gene3D" id="2.20.110.10">
    <property type="entry name" value="Histone H3 K4-specific methyltransferase SET7/9 N-terminal domain"/>
    <property type="match status" value="1"/>
</dbReference>
<protein>
    <submittedName>
        <fullName evidence="2">Uncharacterized protein</fullName>
    </submittedName>
</protein>
<feature type="transmembrane region" description="Helical" evidence="1">
    <location>
        <begin position="7"/>
        <end position="29"/>
    </location>
</feature>
<dbReference type="Proteomes" id="UP000306980">
    <property type="component" value="Unassembled WGS sequence"/>
</dbReference>
<comment type="caution">
    <text evidence="2">The sequence shown here is derived from an EMBL/GenBank/DDBJ whole genome shotgun (WGS) entry which is preliminary data.</text>
</comment>
<accession>A0A5S3QIY7</accession>
<reference evidence="2 3" key="1">
    <citation type="submission" date="2019-05" db="EMBL/GenBank/DDBJ databases">
        <title>Genomic analysis of Lentibacillus sp. NKC220-2.</title>
        <authorList>
            <person name="Oh Y.J."/>
        </authorList>
    </citation>
    <scope>NUCLEOTIDE SEQUENCE [LARGE SCALE GENOMIC DNA]</scope>
    <source>
        <strain evidence="2 3">NKC220-2</strain>
    </source>
</reference>
<organism evidence="2 3">
    <name type="scientific">Lentibacillus cibarius</name>
    <dbReference type="NCBI Taxonomy" id="2583219"/>
    <lineage>
        <taxon>Bacteria</taxon>
        <taxon>Bacillati</taxon>
        <taxon>Bacillota</taxon>
        <taxon>Bacilli</taxon>
        <taxon>Bacillales</taxon>
        <taxon>Bacillaceae</taxon>
        <taxon>Lentibacillus</taxon>
    </lineage>
</organism>
<proteinExistence type="predicted"/>
<dbReference type="AlphaFoldDB" id="A0A5S3QIY7"/>
<gene>
    <name evidence="2" type="ORF">FFL34_07015</name>
</gene>
<name>A0A5S3QIY7_9BACI</name>